<proteinExistence type="predicted"/>
<evidence type="ECO:0000313" key="3">
    <source>
        <dbReference type="Proteomes" id="UP000805614"/>
    </source>
</evidence>
<accession>A0ABR7LHC8</accession>
<gene>
    <name evidence="2" type="ORF">HKK74_01800</name>
</gene>
<evidence type="ECO:0000313" key="2">
    <source>
        <dbReference type="EMBL" id="MBC6464237.1"/>
    </source>
</evidence>
<organism evidence="2 3">
    <name type="scientific">Actinomadura alba</name>
    <dbReference type="NCBI Taxonomy" id="406431"/>
    <lineage>
        <taxon>Bacteria</taxon>
        <taxon>Bacillati</taxon>
        <taxon>Actinomycetota</taxon>
        <taxon>Actinomycetes</taxon>
        <taxon>Streptosporangiales</taxon>
        <taxon>Thermomonosporaceae</taxon>
        <taxon>Actinomadura</taxon>
    </lineage>
</organism>
<dbReference type="InterPro" id="IPR007278">
    <property type="entry name" value="DUF397"/>
</dbReference>
<dbReference type="Pfam" id="PF04149">
    <property type="entry name" value="DUF397"/>
    <property type="match status" value="1"/>
</dbReference>
<name>A0ABR7LHC8_9ACTN</name>
<dbReference type="RefSeq" id="WP_187241167.1">
    <property type="nucleotide sequence ID" value="NZ_BAAAOK010000011.1"/>
</dbReference>
<dbReference type="Proteomes" id="UP000805614">
    <property type="component" value="Unassembled WGS sequence"/>
</dbReference>
<sequence length="65" mass="6734">MSSPTLIWRKAARSTGTGSECVEVAALPAAVAVRDSKNPDGPKLAFDSSTWAAFAGRVKAGELDL</sequence>
<evidence type="ECO:0000259" key="1">
    <source>
        <dbReference type="Pfam" id="PF04149"/>
    </source>
</evidence>
<keyword evidence="3" id="KW-1185">Reference proteome</keyword>
<comment type="caution">
    <text evidence="2">The sequence shown here is derived from an EMBL/GenBank/DDBJ whole genome shotgun (WGS) entry which is preliminary data.</text>
</comment>
<dbReference type="EMBL" id="JABVEC010000001">
    <property type="protein sequence ID" value="MBC6464237.1"/>
    <property type="molecule type" value="Genomic_DNA"/>
</dbReference>
<reference evidence="2 3" key="1">
    <citation type="submission" date="2020-06" db="EMBL/GenBank/DDBJ databases">
        <title>Actinomadura xiongansis sp. nov., isolated from soil of Baiyangdian.</title>
        <authorList>
            <person name="Zhang X."/>
        </authorList>
    </citation>
    <scope>NUCLEOTIDE SEQUENCE [LARGE SCALE GENOMIC DNA]</scope>
    <source>
        <strain evidence="2 3">HBUM206468</strain>
    </source>
</reference>
<protein>
    <submittedName>
        <fullName evidence="2">DUF397 domain-containing protein</fullName>
    </submittedName>
</protein>
<feature type="domain" description="DUF397" evidence="1">
    <location>
        <begin position="8"/>
        <end position="59"/>
    </location>
</feature>